<organism evidence="1 2">
    <name type="scientific">Dendrobium chrysotoxum</name>
    <name type="common">Orchid</name>
    <dbReference type="NCBI Taxonomy" id="161865"/>
    <lineage>
        <taxon>Eukaryota</taxon>
        <taxon>Viridiplantae</taxon>
        <taxon>Streptophyta</taxon>
        <taxon>Embryophyta</taxon>
        <taxon>Tracheophyta</taxon>
        <taxon>Spermatophyta</taxon>
        <taxon>Magnoliopsida</taxon>
        <taxon>Liliopsida</taxon>
        <taxon>Asparagales</taxon>
        <taxon>Orchidaceae</taxon>
        <taxon>Epidendroideae</taxon>
        <taxon>Malaxideae</taxon>
        <taxon>Dendrobiinae</taxon>
        <taxon>Dendrobium</taxon>
    </lineage>
</organism>
<gene>
    <name evidence="1" type="ORF">IEQ34_015128</name>
</gene>
<protein>
    <submittedName>
        <fullName evidence="1">Uncharacterized protein</fullName>
    </submittedName>
</protein>
<accession>A0AAV7GM15</accession>
<dbReference type="EMBL" id="JAGFBR010000013">
    <property type="protein sequence ID" value="KAH0457221.1"/>
    <property type="molecule type" value="Genomic_DNA"/>
</dbReference>
<evidence type="ECO:0000313" key="2">
    <source>
        <dbReference type="Proteomes" id="UP000775213"/>
    </source>
</evidence>
<keyword evidence="2" id="KW-1185">Reference proteome</keyword>
<dbReference type="AlphaFoldDB" id="A0AAV7GM15"/>
<proteinExistence type="predicted"/>
<name>A0AAV7GM15_DENCH</name>
<comment type="caution">
    <text evidence="1">The sequence shown here is derived from an EMBL/GenBank/DDBJ whole genome shotgun (WGS) entry which is preliminary data.</text>
</comment>
<sequence>MIDLESNLSTTTLGRNDIFSILRLSNEELSLEIPENLRHLSVQITILDILRKIGKFKYVHSPFLFYSWLDNIRNNHSLLNLKENLTLNKAQWRKRIHAADPT</sequence>
<reference evidence="1 2" key="1">
    <citation type="journal article" date="2021" name="Hortic Res">
        <title>Chromosome-scale assembly of the Dendrobium chrysotoxum genome enhances the understanding of orchid evolution.</title>
        <authorList>
            <person name="Zhang Y."/>
            <person name="Zhang G.Q."/>
            <person name="Zhang D."/>
            <person name="Liu X.D."/>
            <person name="Xu X.Y."/>
            <person name="Sun W.H."/>
            <person name="Yu X."/>
            <person name="Zhu X."/>
            <person name="Wang Z.W."/>
            <person name="Zhao X."/>
            <person name="Zhong W.Y."/>
            <person name="Chen H."/>
            <person name="Yin W.L."/>
            <person name="Huang T."/>
            <person name="Niu S.C."/>
            <person name="Liu Z.J."/>
        </authorList>
    </citation>
    <scope>NUCLEOTIDE SEQUENCE [LARGE SCALE GENOMIC DNA]</scope>
    <source>
        <strain evidence="1">Lindl</strain>
    </source>
</reference>
<evidence type="ECO:0000313" key="1">
    <source>
        <dbReference type="EMBL" id="KAH0457221.1"/>
    </source>
</evidence>
<dbReference type="Proteomes" id="UP000775213">
    <property type="component" value="Unassembled WGS sequence"/>
</dbReference>